<proteinExistence type="predicted"/>
<reference evidence="1 2" key="1">
    <citation type="submission" date="2018-06" db="EMBL/GenBank/DDBJ databases">
        <authorList>
            <consortium name="Pathogen Informatics"/>
            <person name="Doyle S."/>
        </authorList>
    </citation>
    <scope>NUCLEOTIDE SEQUENCE [LARGE SCALE GENOMIC DNA]</scope>
    <source>
        <strain evidence="1 2">NCTC8256</strain>
    </source>
</reference>
<name>A0A379VNH3_SALET</name>
<organism evidence="1 2">
    <name type="scientific">Salmonella enterica I</name>
    <dbReference type="NCBI Taxonomy" id="59201"/>
    <lineage>
        <taxon>Bacteria</taxon>
        <taxon>Pseudomonadati</taxon>
        <taxon>Pseudomonadota</taxon>
        <taxon>Gammaproteobacteria</taxon>
        <taxon>Enterobacterales</taxon>
        <taxon>Enterobacteriaceae</taxon>
        <taxon>Salmonella</taxon>
    </lineage>
</organism>
<dbReference type="Proteomes" id="UP000254346">
    <property type="component" value="Unassembled WGS sequence"/>
</dbReference>
<dbReference type="EMBL" id="UGXR01000001">
    <property type="protein sequence ID" value="SUH08059.1"/>
    <property type="molecule type" value="Genomic_DNA"/>
</dbReference>
<evidence type="ECO:0000313" key="2">
    <source>
        <dbReference type="Proteomes" id="UP000254346"/>
    </source>
</evidence>
<accession>A0A379VNH3</accession>
<protein>
    <submittedName>
        <fullName evidence="1">Uncharacterized protein</fullName>
    </submittedName>
</protein>
<dbReference type="AlphaFoldDB" id="A0A379VNH3"/>
<gene>
    <name evidence="1" type="ORF">NCTC8256_01980</name>
</gene>
<sequence length="71" mass="7957">MRKALYVTGGPITDGNFNPIIVTRKQAQREANIAATKTVKRGLSDYAEGHVFETDSYYRINVSVSKPERLI</sequence>
<evidence type="ECO:0000313" key="1">
    <source>
        <dbReference type="EMBL" id="SUH08059.1"/>
    </source>
</evidence>